<reference evidence="2 3" key="1">
    <citation type="journal article" date="2015" name="Genome Biol.">
        <title>Comparative genomics of Steinernema reveals deeply conserved gene regulatory networks.</title>
        <authorList>
            <person name="Dillman A.R."/>
            <person name="Macchietto M."/>
            <person name="Porter C.F."/>
            <person name="Rogers A."/>
            <person name="Williams B."/>
            <person name="Antoshechkin I."/>
            <person name="Lee M.M."/>
            <person name="Goodwin Z."/>
            <person name="Lu X."/>
            <person name="Lewis E.E."/>
            <person name="Goodrich-Blair H."/>
            <person name="Stock S.P."/>
            <person name="Adams B.J."/>
            <person name="Sternberg P.W."/>
            <person name="Mortazavi A."/>
        </authorList>
    </citation>
    <scope>NUCLEOTIDE SEQUENCE [LARGE SCALE GENOMIC DNA]</scope>
    <source>
        <strain evidence="2 3">ALL</strain>
    </source>
</reference>
<accession>A0A4U5NDS7</accession>
<feature type="signal peptide" evidence="1">
    <location>
        <begin position="1"/>
        <end position="16"/>
    </location>
</feature>
<keyword evidence="1" id="KW-0732">Signal</keyword>
<proteinExistence type="predicted"/>
<organism evidence="2 3">
    <name type="scientific">Steinernema carpocapsae</name>
    <name type="common">Entomopathogenic nematode</name>
    <dbReference type="NCBI Taxonomy" id="34508"/>
    <lineage>
        <taxon>Eukaryota</taxon>
        <taxon>Metazoa</taxon>
        <taxon>Ecdysozoa</taxon>
        <taxon>Nematoda</taxon>
        <taxon>Chromadorea</taxon>
        <taxon>Rhabditida</taxon>
        <taxon>Tylenchina</taxon>
        <taxon>Panagrolaimomorpha</taxon>
        <taxon>Strongyloidoidea</taxon>
        <taxon>Steinernematidae</taxon>
        <taxon>Steinernema</taxon>
    </lineage>
</organism>
<evidence type="ECO:0000313" key="3">
    <source>
        <dbReference type="Proteomes" id="UP000298663"/>
    </source>
</evidence>
<gene>
    <name evidence="2" type="ORF">L596_014691</name>
</gene>
<dbReference type="EMBL" id="AZBU02000004">
    <property type="protein sequence ID" value="TKR80651.1"/>
    <property type="molecule type" value="Genomic_DNA"/>
</dbReference>
<dbReference type="AlphaFoldDB" id="A0A4U5NDS7"/>
<dbReference type="Proteomes" id="UP000298663">
    <property type="component" value="Unassembled WGS sequence"/>
</dbReference>
<evidence type="ECO:0000256" key="1">
    <source>
        <dbReference type="SAM" id="SignalP"/>
    </source>
</evidence>
<sequence length="92" mass="10087">MFIFPTLLILLVFAGAASFGLSLDAFGENDRGKSPGFEGFIGTIVFYSSTRRADVPGTSSARRSIFAPETQLIIRFRHLKNEDNTSNSPETL</sequence>
<name>A0A4U5NDS7_STECR</name>
<comment type="caution">
    <text evidence="2">The sequence shown here is derived from an EMBL/GenBank/DDBJ whole genome shotgun (WGS) entry which is preliminary data.</text>
</comment>
<feature type="chain" id="PRO_5020689655" description="Secreted protein" evidence="1">
    <location>
        <begin position="17"/>
        <end position="92"/>
    </location>
</feature>
<evidence type="ECO:0008006" key="4">
    <source>
        <dbReference type="Google" id="ProtNLM"/>
    </source>
</evidence>
<evidence type="ECO:0000313" key="2">
    <source>
        <dbReference type="EMBL" id="TKR80651.1"/>
    </source>
</evidence>
<protein>
    <recommendedName>
        <fullName evidence="4">Secreted protein</fullName>
    </recommendedName>
</protein>
<reference evidence="2 3" key="2">
    <citation type="journal article" date="2019" name="G3 (Bethesda)">
        <title>Hybrid Assembly of the Genome of the Entomopathogenic Nematode Steinernema carpocapsae Identifies the X-Chromosome.</title>
        <authorList>
            <person name="Serra L."/>
            <person name="Macchietto M."/>
            <person name="Macias-Munoz A."/>
            <person name="McGill C.J."/>
            <person name="Rodriguez I.M."/>
            <person name="Rodriguez B."/>
            <person name="Murad R."/>
            <person name="Mortazavi A."/>
        </authorList>
    </citation>
    <scope>NUCLEOTIDE SEQUENCE [LARGE SCALE GENOMIC DNA]</scope>
    <source>
        <strain evidence="2 3">ALL</strain>
    </source>
</reference>
<keyword evidence="3" id="KW-1185">Reference proteome</keyword>